<evidence type="ECO:0000313" key="13">
    <source>
        <dbReference type="Proteomes" id="UP000193804"/>
    </source>
</evidence>
<name>A0A1X7K0D4_9BACT</name>
<keyword evidence="7" id="KW-0653">Protein transport</keyword>
<dbReference type="InterPro" id="IPR037682">
    <property type="entry name" value="TonB_C"/>
</dbReference>
<evidence type="ECO:0000256" key="4">
    <source>
        <dbReference type="ARBA" id="ARBA00022475"/>
    </source>
</evidence>
<dbReference type="GO" id="GO:0030288">
    <property type="term" value="C:outer membrane-bounded periplasmic space"/>
    <property type="evidence" value="ECO:0007669"/>
    <property type="project" value="InterPro"/>
</dbReference>
<gene>
    <name evidence="12" type="ORF">SAMN05661096_02180</name>
</gene>
<reference evidence="13" key="1">
    <citation type="submission" date="2017-04" db="EMBL/GenBank/DDBJ databases">
        <authorList>
            <person name="Varghese N."/>
            <person name="Submissions S."/>
        </authorList>
    </citation>
    <scope>NUCLEOTIDE SEQUENCE [LARGE SCALE GENOMIC DNA]</scope>
    <source>
        <strain evidence="13">DSM 4125</strain>
    </source>
</reference>
<evidence type="ECO:0000256" key="1">
    <source>
        <dbReference type="ARBA" id="ARBA00004383"/>
    </source>
</evidence>
<dbReference type="GO" id="GO:0015031">
    <property type="term" value="P:protein transport"/>
    <property type="evidence" value="ECO:0007669"/>
    <property type="project" value="UniProtKB-KW"/>
</dbReference>
<proteinExistence type="inferred from homology"/>
<dbReference type="PANTHER" id="PTHR33446:SF2">
    <property type="entry name" value="PROTEIN TONB"/>
    <property type="match status" value="1"/>
</dbReference>
<evidence type="ECO:0000256" key="10">
    <source>
        <dbReference type="SAM" id="Phobius"/>
    </source>
</evidence>
<feature type="domain" description="TonB C-terminal" evidence="11">
    <location>
        <begin position="136"/>
        <end position="226"/>
    </location>
</feature>
<comment type="subcellular location">
    <subcellularLocation>
        <location evidence="1">Cell inner membrane</location>
        <topology evidence="1">Single-pass membrane protein</topology>
        <orientation evidence="1">Periplasmic side</orientation>
    </subcellularLocation>
</comment>
<sequence>MELKKNPKADINKKSTLFLNIGLVISISLVFFAFEYKFYDDGPAMDLGTVTDDMEDIMEIPPTEQPPPPPPKVKLPEIIEIPDEEEIEEDIELDLDMDMNQDDAIEDIVFEDEGEEEEVDKVFQIVEQQAEPSGGIQAFYDYVANQLSDKYPRQAQRMGIEGVVYVQFVIERDGSLTDVTAVKGIGGGCDEVAVEVVKNSPKWTPGRQRGRAVRSQRVIPIRFVLN</sequence>
<dbReference type="NCBIfam" id="TIGR01352">
    <property type="entry name" value="tonB_Cterm"/>
    <property type="match status" value="1"/>
</dbReference>
<dbReference type="InterPro" id="IPR051045">
    <property type="entry name" value="TonB-dependent_transducer"/>
</dbReference>
<keyword evidence="13" id="KW-1185">Reference proteome</keyword>
<dbReference type="AlphaFoldDB" id="A0A1X7K0D4"/>
<keyword evidence="8 10" id="KW-1133">Transmembrane helix</keyword>
<dbReference type="SUPFAM" id="SSF74653">
    <property type="entry name" value="TolA/TonB C-terminal domain"/>
    <property type="match status" value="1"/>
</dbReference>
<dbReference type="RefSeq" id="WP_085517095.1">
    <property type="nucleotide sequence ID" value="NZ_FXAW01000004.1"/>
</dbReference>
<dbReference type="InterPro" id="IPR003538">
    <property type="entry name" value="TonB"/>
</dbReference>
<dbReference type="Gene3D" id="3.30.1150.10">
    <property type="match status" value="1"/>
</dbReference>
<dbReference type="GO" id="GO:0031992">
    <property type="term" value="F:energy transducer activity"/>
    <property type="evidence" value="ECO:0007669"/>
    <property type="project" value="InterPro"/>
</dbReference>
<dbReference type="Proteomes" id="UP000193804">
    <property type="component" value="Unassembled WGS sequence"/>
</dbReference>
<evidence type="ECO:0000256" key="9">
    <source>
        <dbReference type="ARBA" id="ARBA00023136"/>
    </source>
</evidence>
<organism evidence="12 13">
    <name type="scientific">Marivirga sericea</name>
    <dbReference type="NCBI Taxonomy" id="1028"/>
    <lineage>
        <taxon>Bacteria</taxon>
        <taxon>Pseudomonadati</taxon>
        <taxon>Bacteroidota</taxon>
        <taxon>Cytophagia</taxon>
        <taxon>Cytophagales</taxon>
        <taxon>Marivirgaceae</taxon>
        <taxon>Marivirga</taxon>
    </lineage>
</organism>
<keyword evidence="3" id="KW-0813">Transport</keyword>
<evidence type="ECO:0000256" key="5">
    <source>
        <dbReference type="ARBA" id="ARBA00022519"/>
    </source>
</evidence>
<dbReference type="InterPro" id="IPR006260">
    <property type="entry name" value="TonB/TolA_C"/>
</dbReference>
<evidence type="ECO:0000259" key="11">
    <source>
        <dbReference type="PROSITE" id="PS52015"/>
    </source>
</evidence>
<evidence type="ECO:0000256" key="8">
    <source>
        <dbReference type="ARBA" id="ARBA00022989"/>
    </source>
</evidence>
<evidence type="ECO:0000313" key="12">
    <source>
        <dbReference type="EMBL" id="SMG33931.1"/>
    </source>
</evidence>
<dbReference type="Pfam" id="PF03544">
    <property type="entry name" value="TonB_C"/>
    <property type="match status" value="1"/>
</dbReference>
<dbReference type="PRINTS" id="PR01374">
    <property type="entry name" value="TONBPROTEIN"/>
</dbReference>
<evidence type="ECO:0000256" key="2">
    <source>
        <dbReference type="ARBA" id="ARBA00006555"/>
    </source>
</evidence>
<dbReference type="GO" id="GO:0015891">
    <property type="term" value="P:siderophore transport"/>
    <property type="evidence" value="ECO:0007669"/>
    <property type="project" value="InterPro"/>
</dbReference>
<accession>A0A1X7K0D4</accession>
<feature type="transmembrane region" description="Helical" evidence="10">
    <location>
        <begin position="16"/>
        <end position="34"/>
    </location>
</feature>
<keyword evidence="9 10" id="KW-0472">Membrane</keyword>
<dbReference type="GO" id="GO:0055085">
    <property type="term" value="P:transmembrane transport"/>
    <property type="evidence" value="ECO:0007669"/>
    <property type="project" value="InterPro"/>
</dbReference>
<evidence type="ECO:0000256" key="7">
    <source>
        <dbReference type="ARBA" id="ARBA00022927"/>
    </source>
</evidence>
<keyword evidence="6 10" id="KW-0812">Transmembrane</keyword>
<dbReference type="GO" id="GO:0098797">
    <property type="term" value="C:plasma membrane protein complex"/>
    <property type="evidence" value="ECO:0007669"/>
    <property type="project" value="TreeGrafter"/>
</dbReference>
<dbReference type="OrthoDB" id="9812355at2"/>
<dbReference type="PROSITE" id="PS52015">
    <property type="entry name" value="TONB_CTD"/>
    <property type="match status" value="1"/>
</dbReference>
<dbReference type="PANTHER" id="PTHR33446">
    <property type="entry name" value="PROTEIN TONB-RELATED"/>
    <property type="match status" value="1"/>
</dbReference>
<evidence type="ECO:0000256" key="3">
    <source>
        <dbReference type="ARBA" id="ARBA00022448"/>
    </source>
</evidence>
<protein>
    <submittedName>
        <fullName evidence="12">Protein TonB</fullName>
    </submittedName>
</protein>
<dbReference type="EMBL" id="FXAW01000004">
    <property type="protein sequence ID" value="SMG33931.1"/>
    <property type="molecule type" value="Genomic_DNA"/>
</dbReference>
<keyword evidence="5" id="KW-0997">Cell inner membrane</keyword>
<keyword evidence="4" id="KW-1003">Cell membrane</keyword>
<evidence type="ECO:0000256" key="6">
    <source>
        <dbReference type="ARBA" id="ARBA00022692"/>
    </source>
</evidence>
<dbReference type="STRING" id="1028.SAMN05661096_02180"/>
<comment type="similarity">
    <text evidence="2">Belongs to the TonB family.</text>
</comment>